<evidence type="ECO:0000313" key="2">
    <source>
        <dbReference type="EnsemblMetazoa" id="ISCW009042-PA"/>
    </source>
</evidence>
<evidence type="ECO:0000313" key="1">
    <source>
        <dbReference type="EMBL" id="EEC11580.1"/>
    </source>
</evidence>
<organism>
    <name type="scientific">Ixodes scapularis</name>
    <name type="common">Black-legged tick</name>
    <name type="synonym">Deer tick</name>
    <dbReference type="NCBI Taxonomy" id="6945"/>
    <lineage>
        <taxon>Eukaryota</taxon>
        <taxon>Metazoa</taxon>
        <taxon>Ecdysozoa</taxon>
        <taxon>Arthropoda</taxon>
        <taxon>Chelicerata</taxon>
        <taxon>Arachnida</taxon>
        <taxon>Acari</taxon>
        <taxon>Parasitiformes</taxon>
        <taxon>Ixodida</taxon>
        <taxon>Ixodoidea</taxon>
        <taxon>Ixodidae</taxon>
        <taxon>Ixodinae</taxon>
        <taxon>Ixodes</taxon>
    </lineage>
</organism>
<name>B7PYA8_IXOSC</name>
<dbReference type="EMBL" id="DS818703">
    <property type="protein sequence ID" value="EEC11580.1"/>
    <property type="molecule type" value="Genomic_DNA"/>
</dbReference>
<reference evidence="2" key="2">
    <citation type="submission" date="2020-05" db="UniProtKB">
        <authorList>
            <consortium name="EnsemblMetazoa"/>
        </authorList>
    </citation>
    <scope>IDENTIFICATION</scope>
    <source>
        <strain evidence="2">wikel</strain>
    </source>
</reference>
<dbReference type="EMBL" id="ABJB010145258">
    <property type="status" value="NOT_ANNOTATED_CDS"/>
    <property type="molecule type" value="Genomic_DNA"/>
</dbReference>
<dbReference type="HOGENOM" id="CLU_1857487_0_0_1"/>
<accession>B7PYA8</accession>
<protein>
    <submittedName>
        <fullName evidence="1 2">Uncharacterized protein</fullName>
    </submittedName>
</protein>
<sequence length="138" mass="15851">MKNPRKICLINFPYRDCLLGKDCSPNVILIRVCSNQCFLVWRDMAYHGKRQTNWPIWIVTWRASVCWAAFISIKSMKHMGKTKHFRSLYVSHFPMLGPCPPVRRLADLCSCKVKCAGVNGDNLCEEEQLTSGPGKLKF</sequence>
<dbReference type="VEuPathDB" id="VectorBase:ISCW009042"/>
<reference evidence="1 3" key="1">
    <citation type="submission" date="2008-03" db="EMBL/GenBank/DDBJ databases">
        <title>Annotation of Ixodes scapularis.</title>
        <authorList>
            <consortium name="Ixodes scapularis Genome Project Consortium"/>
            <person name="Caler E."/>
            <person name="Hannick L.I."/>
            <person name="Bidwell S."/>
            <person name="Joardar V."/>
            <person name="Thiagarajan M."/>
            <person name="Amedeo P."/>
            <person name="Galinsky K.J."/>
            <person name="Schobel S."/>
            <person name="Inman J."/>
            <person name="Hostetler J."/>
            <person name="Miller J."/>
            <person name="Hammond M."/>
            <person name="Megy K."/>
            <person name="Lawson D."/>
            <person name="Kodira C."/>
            <person name="Sutton G."/>
            <person name="Meyer J."/>
            <person name="Hill C.A."/>
            <person name="Birren B."/>
            <person name="Nene V."/>
            <person name="Collins F."/>
            <person name="Alarcon-Chaidez F."/>
            <person name="Wikel S."/>
            <person name="Strausberg R."/>
        </authorList>
    </citation>
    <scope>NUCLEOTIDE SEQUENCE [LARGE SCALE GENOMIC DNA]</scope>
    <source>
        <strain evidence="3">Wikel</strain>
        <strain evidence="1">Wikel colony</strain>
    </source>
</reference>
<dbReference type="PaxDb" id="6945-B7PYA8"/>
<proteinExistence type="predicted"/>
<dbReference type="InParanoid" id="B7PYA8"/>
<evidence type="ECO:0000313" key="3">
    <source>
        <dbReference type="Proteomes" id="UP000001555"/>
    </source>
</evidence>
<dbReference type="EnsemblMetazoa" id="ISCW009042-RA">
    <property type="protein sequence ID" value="ISCW009042-PA"/>
    <property type="gene ID" value="ISCW009042"/>
</dbReference>
<gene>
    <name evidence="1" type="ORF">IscW_ISCW009042</name>
</gene>
<keyword evidence="3" id="KW-1185">Reference proteome</keyword>
<dbReference type="AlphaFoldDB" id="B7PYA8"/>
<dbReference type="Proteomes" id="UP000001555">
    <property type="component" value="Unassembled WGS sequence"/>
</dbReference>
<dbReference type="VEuPathDB" id="VectorBase:ISCI009042"/>